<reference evidence="1" key="1">
    <citation type="submission" date="2022-04" db="EMBL/GenBank/DDBJ databases">
        <title>Chromosome-scale genome assembly of Holotrichia oblita Faldermann.</title>
        <authorList>
            <person name="Rongchong L."/>
        </authorList>
    </citation>
    <scope>NUCLEOTIDE SEQUENCE</scope>
    <source>
        <strain evidence="1">81SQS9</strain>
    </source>
</reference>
<evidence type="ECO:0000313" key="2">
    <source>
        <dbReference type="Proteomes" id="UP001056778"/>
    </source>
</evidence>
<dbReference type="Proteomes" id="UP001056778">
    <property type="component" value="Chromosome 1"/>
</dbReference>
<proteinExistence type="predicted"/>
<organism evidence="1 2">
    <name type="scientific">Holotrichia oblita</name>
    <name type="common">Chafer beetle</name>
    <dbReference type="NCBI Taxonomy" id="644536"/>
    <lineage>
        <taxon>Eukaryota</taxon>
        <taxon>Metazoa</taxon>
        <taxon>Ecdysozoa</taxon>
        <taxon>Arthropoda</taxon>
        <taxon>Hexapoda</taxon>
        <taxon>Insecta</taxon>
        <taxon>Pterygota</taxon>
        <taxon>Neoptera</taxon>
        <taxon>Endopterygota</taxon>
        <taxon>Coleoptera</taxon>
        <taxon>Polyphaga</taxon>
        <taxon>Scarabaeiformia</taxon>
        <taxon>Scarabaeidae</taxon>
        <taxon>Melolonthinae</taxon>
        <taxon>Holotrichia</taxon>
    </lineage>
</organism>
<comment type="caution">
    <text evidence="1">The sequence shown here is derived from an EMBL/GenBank/DDBJ whole genome shotgun (WGS) entry which is preliminary data.</text>
</comment>
<accession>A0ACB9TSI2</accession>
<keyword evidence="2" id="KW-1185">Reference proteome</keyword>
<dbReference type="EMBL" id="CM043015">
    <property type="protein sequence ID" value="KAI4469736.1"/>
    <property type="molecule type" value="Genomic_DNA"/>
</dbReference>
<evidence type="ECO:0000313" key="1">
    <source>
        <dbReference type="EMBL" id="KAI4469736.1"/>
    </source>
</evidence>
<sequence length="762" mass="83878">MPRVRQQQHFVQLSDFERGRIIGMREAGLSLREIARRVNRNVSTVLRCWSKWSEEGVQHRRRGSGRPRRTTDREERRLRLLATRDRFSTTRSIANDWMREITFSQRDFTLTILHTGDLHAKFEAIRNKHGQAIGGFGQIMTYIQQERRAAKKENRALIYLDAGDIFTGSLWFVVNSSNITGDFGQHLKMDAQCIGNHEFDKGVDEFINYLQRSSVTVLCCNCDVSNEGQLKDMIIPSKIFTVNGRKILVIGYINKHLIGSPKYWGNVKLTDENKAIKREIDIYAKDGVNIVILLGHAGFDKDKEVAANVDNVDIIVGGHSHTFLYSGTTKPILPVDGVYPTIVKNRKGHKVYIVHGGYNAKYVGKLNVVFDKKGRVKAIGGKPHLMVGYKQHIKARNILDKYRPALEQLTKHKIGKSTVLLDSDGGTCRSDECNIGNLVTDALIYFKAALTTDETVWSTVGIAFINGGLIRHSIVPNRTDKSITYADVLTSFPFNNFPRTVRMKGSLLNKVIQYSTLKPNPHTGLPTTKTVTNLSSNSRIVGGSTVADGAYPFIVSLRSSANVHLCGGSILNNEFILTAAHCLVSYSASEINIVVGTNSLDSGGTTIAANRLIVHADFDLSKRPYDIGVIQLSGSITYSSGIAQVSLNTADIGVVSAILIGWGRTSTEGILANELQEIATSTISFSDCEAVWGSRVSESNICAFSRAGEGACNGDSGGPLLQASDLTQIGIVSFSIACAQGYPDVYTRVSWYSSWIQTAIAS</sequence>
<protein>
    <submittedName>
        <fullName evidence="1">Nucleotidase-related</fullName>
    </submittedName>
</protein>
<gene>
    <name evidence="1" type="ORF">MML48_1g11493</name>
</gene>
<name>A0ACB9TSI2_HOLOL</name>